<keyword evidence="2" id="KW-0805">Transcription regulation</keyword>
<dbReference type="FunFam" id="1.10.10.10:FF:000001">
    <property type="entry name" value="LysR family transcriptional regulator"/>
    <property type="match status" value="1"/>
</dbReference>
<dbReference type="RefSeq" id="WP_119482938.1">
    <property type="nucleotide sequence ID" value="NZ_QXTG01000002.1"/>
</dbReference>
<dbReference type="Gene3D" id="1.10.10.10">
    <property type="entry name" value="Winged helix-like DNA-binding domain superfamily/Winged helix DNA-binding domain"/>
    <property type="match status" value="1"/>
</dbReference>
<organism evidence="7 8">
    <name type="scientific">Amnibacterium setariae</name>
    <dbReference type="NCBI Taxonomy" id="2306585"/>
    <lineage>
        <taxon>Bacteria</taxon>
        <taxon>Bacillati</taxon>
        <taxon>Actinomycetota</taxon>
        <taxon>Actinomycetes</taxon>
        <taxon>Micrococcales</taxon>
        <taxon>Microbacteriaceae</taxon>
        <taxon>Amnibacterium</taxon>
    </lineage>
</organism>
<keyword evidence="4" id="KW-0804">Transcription</keyword>
<evidence type="ECO:0000313" key="7">
    <source>
        <dbReference type="EMBL" id="RIX28628.1"/>
    </source>
</evidence>
<dbReference type="PROSITE" id="PS50931">
    <property type="entry name" value="HTH_LYSR"/>
    <property type="match status" value="1"/>
</dbReference>
<dbReference type="InterPro" id="IPR000847">
    <property type="entry name" value="LysR_HTH_N"/>
</dbReference>
<dbReference type="SUPFAM" id="SSF53850">
    <property type="entry name" value="Periplasmic binding protein-like II"/>
    <property type="match status" value="1"/>
</dbReference>
<dbReference type="GO" id="GO:0032993">
    <property type="term" value="C:protein-DNA complex"/>
    <property type="evidence" value="ECO:0007669"/>
    <property type="project" value="TreeGrafter"/>
</dbReference>
<feature type="domain" description="HTH lysR-type" evidence="6">
    <location>
        <begin position="1"/>
        <end position="58"/>
    </location>
</feature>
<dbReference type="InterPro" id="IPR036390">
    <property type="entry name" value="WH_DNA-bd_sf"/>
</dbReference>
<evidence type="ECO:0000256" key="3">
    <source>
        <dbReference type="ARBA" id="ARBA00023125"/>
    </source>
</evidence>
<evidence type="ECO:0000313" key="8">
    <source>
        <dbReference type="Proteomes" id="UP000265742"/>
    </source>
</evidence>
<comment type="similarity">
    <text evidence="1">Belongs to the LysR transcriptional regulatory family.</text>
</comment>
<accession>A0A3A1TYG0</accession>
<reference evidence="8" key="1">
    <citation type="submission" date="2018-09" db="EMBL/GenBank/DDBJ databases">
        <authorList>
            <person name="Kim I."/>
        </authorList>
    </citation>
    <scope>NUCLEOTIDE SEQUENCE [LARGE SCALE GENOMIC DNA]</scope>
    <source>
        <strain evidence="8">DD4a</strain>
    </source>
</reference>
<dbReference type="Pfam" id="PF00126">
    <property type="entry name" value="HTH_1"/>
    <property type="match status" value="1"/>
</dbReference>
<name>A0A3A1TYG0_9MICO</name>
<evidence type="ECO:0000256" key="4">
    <source>
        <dbReference type="ARBA" id="ARBA00023163"/>
    </source>
</evidence>
<keyword evidence="3" id="KW-0238">DNA-binding</keyword>
<dbReference type="CDD" id="cd08414">
    <property type="entry name" value="PBP2_LTTR_aromatics_like"/>
    <property type="match status" value="1"/>
</dbReference>
<evidence type="ECO:0000256" key="5">
    <source>
        <dbReference type="SAM" id="MobiDB-lite"/>
    </source>
</evidence>
<dbReference type="PANTHER" id="PTHR30346">
    <property type="entry name" value="TRANSCRIPTIONAL DUAL REGULATOR HCAR-RELATED"/>
    <property type="match status" value="1"/>
</dbReference>
<evidence type="ECO:0000256" key="1">
    <source>
        <dbReference type="ARBA" id="ARBA00009437"/>
    </source>
</evidence>
<dbReference type="InterPro" id="IPR005119">
    <property type="entry name" value="LysR_subst-bd"/>
</dbReference>
<dbReference type="AlphaFoldDB" id="A0A3A1TYG0"/>
<dbReference type="InterPro" id="IPR036388">
    <property type="entry name" value="WH-like_DNA-bd_sf"/>
</dbReference>
<dbReference type="GO" id="GO:0003677">
    <property type="term" value="F:DNA binding"/>
    <property type="evidence" value="ECO:0007669"/>
    <property type="project" value="UniProtKB-KW"/>
</dbReference>
<comment type="caution">
    <text evidence="7">The sequence shown here is derived from an EMBL/GenBank/DDBJ whole genome shotgun (WGS) entry which is preliminary data.</text>
</comment>
<proteinExistence type="inferred from homology"/>
<dbReference type="SUPFAM" id="SSF46785">
    <property type="entry name" value="Winged helix' DNA-binding domain"/>
    <property type="match status" value="1"/>
</dbReference>
<evidence type="ECO:0000259" key="6">
    <source>
        <dbReference type="PROSITE" id="PS50931"/>
    </source>
</evidence>
<keyword evidence="8" id="KW-1185">Reference proteome</keyword>
<gene>
    <name evidence="7" type="ORF">D1781_14575</name>
</gene>
<dbReference type="Pfam" id="PF03466">
    <property type="entry name" value="LysR_substrate"/>
    <property type="match status" value="1"/>
</dbReference>
<dbReference type="OrthoDB" id="3636008at2"/>
<protein>
    <submittedName>
        <fullName evidence="7">LysR family transcriptional regulator</fullName>
    </submittedName>
</protein>
<dbReference type="Proteomes" id="UP000265742">
    <property type="component" value="Unassembled WGS sequence"/>
</dbReference>
<feature type="region of interest" description="Disordered" evidence="5">
    <location>
        <begin position="288"/>
        <end position="309"/>
    </location>
</feature>
<dbReference type="PRINTS" id="PR00039">
    <property type="entry name" value="HTHLYSR"/>
</dbReference>
<evidence type="ECO:0000256" key="2">
    <source>
        <dbReference type="ARBA" id="ARBA00023015"/>
    </source>
</evidence>
<dbReference type="PANTHER" id="PTHR30346:SF0">
    <property type="entry name" value="HCA OPERON TRANSCRIPTIONAL ACTIVATOR HCAR"/>
    <property type="match status" value="1"/>
</dbReference>
<sequence>MELRDLETFVVVAEELHFARAAARLHVVPAAVTQRIQLLEQDFGVQLFSRSSRRVAMTAAGLQLVEAARDALARVDAMRELAADLSGAAATKLSVAVGPNLSAFLGPILARLTESVPALQPTGRSMWSDEAASAVQRGEVDAAILRGPVLRSGLDELVVGETIDTLLAIPDSDPLARVERPLTRGDLDGRPVLLTDRAVAPGLHDRIVAWFADADAHPRWRSHRMQSHELLLPFVAISGATALVHDHMTSAAPHGVSIRALAEPGPRSPVLLVTRSGDRSGPVRALRGAAVESQRSRETTAPAAVVHEE</sequence>
<dbReference type="Gene3D" id="3.40.190.10">
    <property type="entry name" value="Periplasmic binding protein-like II"/>
    <property type="match status" value="2"/>
</dbReference>
<dbReference type="GO" id="GO:0003700">
    <property type="term" value="F:DNA-binding transcription factor activity"/>
    <property type="evidence" value="ECO:0007669"/>
    <property type="project" value="InterPro"/>
</dbReference>
<dbReference type="EMBL" id="QXTG01000002">
    <property type="protein sequence ID" value="RIX28628.1"/>
    <property type="molecule type" value="Genomic_DNA"/>
</dbReference>